<dbReference type="STRING" id="1798507.A3A34_00730"/>
<dbReference type="CDD" id="cd06223">
    <property type="entry name" value="PRTases_typeI"/>
    <property type="match status" value="1"/>
</dbReference>
<dbReference type="EMBL" id="MFLU01000003">
    <property type="protein sequence ID" value="OGG76097.1"/>
    <property type="molecule type" value="Genomic_DNA"/>
</dbReference>
<proteinExistence type="predicted"/>
<dbReference type="InterPro" id="IPR000836">
    <property type="entry name" value="PRTase_dom"/>
</dbReference>
<evidence type="ECO:0000313" key="1">
    <source>
        <dbReference type="EMBL" id="OGG76097.1"/>
    </source>
</evidence>
<evidence type="ECO:0008006" key="3">
    <source>
        <dbReference type="Google" id="ProtNLM"/>
    </source>
</evidence>
<comment type="caution">
    <text evidence="1">The sequence shown here is derived from an EMBL/GenBank/DDBJ whole genome shotgun (WGS) entry which is preliminary data.</text>
</comment>
<reference evidence="1 2" key="1">
    <citation type="journal article" date="2016" name="Nat. Commun.">
        <title>Thousands of microbial genomes shed light on interconnected biogeochemical processes in an aquifer system.</title>
        <authorList>
            <person name="Anantharaman K."/>
            <person name="Brown C.T."/>
            <person name="Hug L.A."/>
            <person name="Sharon I."/>
            <person name="Castelle C.J."/>
            <person name="Probst A.J."/>
            <person name="Thomas B.C."/>
            <person name="Singh A."/>
            <person name="Wilkins M.J."/>
            <person name="Karaoz U."/>
            <person name="Brodie E.L."/>
            <person name="Williams K.H."/>
            <person name="Hubbard S.S."/>
            <person name="Banfield J.F."/>
        </authorList>
    </citation>
    <scope>NUCLEOTIDE SEQUENCE [LARGE SCALE GENOMIC DNA]</scope>
</reference>
<gene>
    <name evidence="1" type="ORF">A3A34_00730</name>
</gene>
<accession>A0A1F6ER42</accession>
<sequence>MVSSRIEKRENNMYNAKRLRRVLRIIVERGLQFGEHLQVKHTMQNPSEPAPPFKFHLCTPDLRPEARMTESDIDELALLLRDFALAKNFAIPGIAGVPRAGTVLARRLQLFLRMKGVSIPRVTLEKDENGNCLVTHTGGYREGPVWIVDDVVNRGLTKEWVWQTLEAHDYQTEAVLAVLDYNMGAAAHLGSLGIRLHAPIAVDSVFAFAECGMSSASTLSAEQLHLAREYLARERARLRSSR</sequence>
<protein>
    <recommendedName>
        <fullName evidence="3">Phosphoribosyltransferase domain-containing protein</fullName>
    </recommendedName>
</protein>
<dbReference type="SUPFAM" id="SSF53271">
    <property type="entry name" value="PRTase-like"/>
    <property type="match status" value="1"/>
</dbReference>
<dbReference type="Gene3D" id="3.40.50.2020">
    <property type="match status" value="1"/>
</dbReference>
<dbReference type="InterPro" id="IPR029057">
    <property type="entry name" value="PRTase-like"/>
</dbReference>
<evidence type="ECO:0000313" key="2">
    <source>
        <dbReference type="Proteomes" id="UP000178587"/>
    </source>
</evidence>
<organism evidence="1 2">
    <name type="scientific">Candidatus Kaiserbacteria bacterium RIFCSPLOWO2_01_FULL_50_24</name>
    <dbReference type="NCBI Taxonomy" id="1798507"/>
    <lineage>
        <taxon>Bacteria</taxon>
        <taxon>Candidatus Kaiseribacteriota</taxon>
    </lineage>
</organism>
<name>A0A1F6ER42_9BACT</name>
<dbReference type="Proteomes" id="UP000178587">
    <property type="component" value="Unassembled WGS sequence"/>
</dbReference>
<dbReference type="AlphaFoldDB" id="A0A1F6ER42"/>